<evidence type="ECO:0000313" key="1">
    <source>
        <dbReference type="EMBL" id="AUM14341.1"/>
    </source>
</evidence>
<keyword evidence="2" id="KW-1185">Reference proteome</keyword>
<proteinExistence type="predicted"/>
<dbReference type="KEGG" id="kak:Kalk_18760"/>
<accession>A0A2K9LQD4</accession>
<sequence length="233" mass="26951">MSTEEKSIRYQIFFKTQDYVFDQTIELNDDTYEHAAPEEDIPDWCKLAFKKCPNCTLNDIWHEYCPLAVRLIPFVKLPACNSYDDVRAEVTMDNKTVLAETSAQEAFSSLLGLVMATSGCPHTRFFKPMAWYHNPFSTPEETMYRACTTYLFSNFLHNRDGKKLNFEALKKIYINIHQINVHIAARIKNYSDTDSALNAIVLLDLITNDLPIAVDEDLTELKQLFESHKNLFN</sequence>
<gene>
    <name evidence="1" type="ORF">Kalk_18760</name>
</gene>
<dbReference type="OrthoDB" id="9813686at2"/>
<protein>
    <submittedName>
        <fullName evidence="1">Uncharacterized protein</fullName>
    </submittedName>
</protein>
<organism evidence="1 2">
    <name type="scientific">Ketobacter alkanivorans</name>
    <dbReference type="NCBI Taxonomy" id="1917421"/>
    <lineage>
        <taxon>Bacteria</taxon>
        <taxon>Pseudomonadati</taxon>
        <taxon>Pseudomonadota</taxon>
        <taxon>Gammaproteobacteria</taxon>
        <taxon>Pseudomonadales</taxon>
        <taxon>Ketobacteraceae</taxon>
        <taxon>Ketobacter</taxon>
    </lineage>
</organism>
<dbReference type="Proteomes" id="UP000235116">
    <property type="component" value="Chromosome"/>
</dbReference>
<dbReference type="InterPro" id="IPR054196">
    <property type="entry name" value="DUF6901"/>
</dbReference>
<dbReference type="Pfam" id="PF21842">
    <property type="entry name" value="DUF6901"/>
    <property type="match status" value="1"/>
</dbReference>
<name>A0A2K9LQD4_9GAMM</name>
<reference evidence="2" key="1">
    <citation type="submission" date="2017-08" db="EMBL/GenBank/DDBJ databases">
        <title>Direct submision.</title>
        <authorList>
            <person name="Kim S.-J."/>
            <person name="Rhee S.-K."/>
        </authorList>
    </citation>
    <scope>NUCLEOTIDE SEQUENCE [LARGE SCALE GENOMIC DNA]</scope>
    <source>
        <strain evidence="2">GI5</strain>
    </source>
</reference>
<dbReference type="RefSeq" id="WP_101895715.1">
    <property type="nucleotide sequence ID" value="NZ_CP022684.1"/>
</dbReference>
<evidence type="ECO:0000313" key="2">
    <source>
        <dbReference type="Proteomes" id="UP000235116"/>
    </source>
</evidence>
<dbReference type="EMBL" id="CP022684">
    <property type="protein sequence ID" value="AUM14341.1"/>
    <property type="molecule type" value="Genomic_DNA"/>
</dbReference>
<dbReference type="AlphaFoldDB" id="A0A2K9LQD4"/>